<keyword evidence="1" id="KW-0472">Membrane</keyword>
<dbReference type="NCBIfam" id="NF008219">
    <property type="entry name" value="PRK10987.1"/>
    <property type="match status" value="1"/>
</dbReference>
<accession>A0A1E5IWU6</accession>
<organism evidence="2 3">
    <name type="scientific">Shewanella colwelliana</name>
    <name type="common">Alteromonas colwelliana</name>
    <dbReference type="NCBI Taxonomy" id="23"/>
    <lineage>
        <taxon>Bacteria</taxon>
        <taxon>Pseudomonadati</taxon>
        <taxon>Pseudomonadota</taxon>
        <taxon>Gammaproteobacteria</taxon>
        <taxon>Alteromonadales</taxon>
        <taxon>Shewanellaceae</taxon>
        <taxon>Shewanella</taxon>
    </lineage>
</organism>
<dbReference type="GO" id="GO:0005886">
    <property type="term" value="C:plasma membrane"/>
    <property type="evidence" value="ECO:0007669"/>
    <property type="project" value="TreeGrafter"/>
</dbReference>
<dbReference type="InterPro" id="IPR052966">
    <property type="entry name" value="Beta-lactamase_Reg"/>
</dbReference>
<name>A0A1E5IWU6_SHECO</name>
<feature type="transmembrane region" description="Helical" evidence="1">
    <location>
        <begin position="70"/>
        <end position="89"/>
    </location>
</feature>
<sequence length="283" mass="31489">MALFSLLVAIIIERLKLLPQAWQLETLLAFYAKAFFGRKQLSNDLMMAIAILLPAIAVQVLAWFVAGLFWGLVSLLLWVAVAILCFSHLKQRQLFKQYIQAACRGDSQACYHFADSLDPYVSIDAVSERDLGAKVGQSVAWLNYRFYGAVALYLIFFGPAGAVLYCTVRYFSDDAKAREASLPLVDTALMLLDWLPSRLIAFGYVLSGHFSKAFSCWRKQAFQLKRPAREIISEVALAAETIESDSNAPICVQSTISLLQLSKRNFILLVTGLSLLTIFGVVV</sequence>
<feature type="transmembrane region" description="Helical" evidence="1">
    <location>
        <begin position="191"/>
        <end position="210"/>
    </location>
</feature>
<keyword evidence="1" id="KW-0812">Transmembrane</keyword>
<protein>
    <submittedName>
        <fullName evidence="2">Regulatory signaling modulator protein AmpE</fullName>
    </submittedName>
</protein>
<dbReference type="STRING" id="23.BEL05_12875"/>
<comment type="caution">
    <text evidence="2">The sequence shown here is derived from an EMBL/GenBank/DDBJ whole genome shotgun (WGS) entry which is preliminary data.</text>
</comment>
<feature type="transmembrane region" description="Helical" evidence="1">
    <location>
        <begin position="266"/>
        <end position="282"/>
    </location>
</feature>
<reference evidence="2 3" key="1">
    <citation type="submission" date="2016-07" db="EMBL/GenBank/DDBJ databases">
        <title>Whole-genome of two Shewanella species isolated from a digestive organ of sea cucumber Apostichopus japonicus Selenka 1867.</title>
        <authorList>
            <person name="Hong H.-H."/>
            <person name="Choi H."/>
            <person name="Cheon S."/>
            <person name="Oh J.-S."/>
            <person name="Lee H.-G."/>
            <person name="Park C."/>
        </authorList>
    </citation>
    <scope>NUCLEOTIDE SEQUENCE [LARGE SCALE GENOMIC DNA]</scope>
    <source>
        <strain evidence="2 3">CSB03KR</strain>
    </source>
</reference>
<dbReference type="PANTHER" id="PTHR38684:SF1">
    <property type="entry name" value="PROTEIN AMPE"/>
    <property type="match status" value="1"/>
</dbReference>
<dbReference type="Proteomes" id="UP000095230">
    <property type="component" value="Unassembled WGS sequence"/>
</dbReference>
<feature type="transmembrane region" description="Helical" evidence="1">
    <location>
        <begin position="45"/>
        <end position="64"/>
    </location>
</feature>
<dbReference type="EMBL" id="MCBT01000013">
    <property type="protein sequence ID" value="OEG75052.1"/>
    <property type="molecule type" value="Genomic_DNA"/>
</dbReference>
<proteinExistence type="predicted"/>
<dbReference type="GO" id="GO:0046677">
    <property type="term" value="P:response to antibiotic"/>
    <property type="evidence" value="ECO:0007669"/>
    <property type="project" value="TreeGrafter"/>
</dbReference>
<evidence type="ECO:0000256" key="1">
    <source>
        <dbReference type="SAM" id="Phobius"/>
    </source>
</evidence>
<evidence type="ECO:0000313" key="2">
    <source>
        <dbReference type="EMBL" id="OEG75052.1"/>
    </source>
</evidence>
<keyword evidence="1" id="KW-1133">Transmembrane helix</keyword>
<dbReference type="RefSeq" id="WP_069670552.1">
    <property type="nucleotide sequence ID" value="NZ_MCBT01000013.1"/>
</dbReference>
<dbReference type="InterPro" id="IPR031347">
    <property type="entry name" value="AmpE"/>
</dbReference>
<feature type="transmembrane region" description="Helical" evidence="1">
    <location>
        <begin position="146"/>
        <end position="171"/>
    </location>
</feature>
<dbReference type="OrthoDB" id="9811967at2"/>
<gene>
    <name evidence="2" type="ORF">BEL05_12875</name>
</gene>
<evidence type="ECO:0000313" key="3">
    <source>
        <dbReference type="Proteomes" id="UP000095230"/>
    </source>
</evidence>
<dbReference type="PANTHER" id="PTHR38684">
    <property type="entry name" value="PROTEIN AMPE"/>
    <property type="match status" value="1"/>
</dbReference>
<dbReference type="AlphaFoldDB" id="A0A1E5IWU6"/>
<dbReference type="Pfam" id="PF17113">
    <property type="entry name" value="AmpE"/>
    <property type="match status" value="1"/>
</dbReference>